<feature type="transmembrane region" description="Helical" evidence="1">
    <location>
        <begin position="217"/>
        <end position="241"/>
    </location>
</feature>
<reference evidence="2 3" key="1">
    <citation type="submission" date="2024-09" db="EMBL/GenBank/DDBJ databases">
        <title>A chromosome-level genome assembly of Gray's grenadier anchovy, Coilia grayii.</title>
        <authorList>
            <person name="Fu Z."/>
        </authorList>
    </citation>
    <scope>NUCLEOTIDE SEQUENCE [LARGE SCALE GENOMIC DNA]</scope>
    <source>
        <strain evidence="2">G4</strain>
        <tissue evidence="2">Muscle</tissue>
    </source>
</reference>
<dbReference type="SUPFAM" id="SSF47266">
    <property type="entry name" value="4-helical cytokines"/>
    <property type="match status" value="1"/>
</dbReference>
<accession>A0ABD1KWY7</accession>
<dbReference type="AlphaFoldDB" id="A0ABD1KWY7"/>
<name>A0ABD1KWY7_9TELE</name>
<keyword evidence="1" id="KW-0472">Membrane</keyword>
<evidence type="ECO:0000313" key="3">
    <source>
        <dbReference type="Proteomes" id="UP001591681"/>
    </source>
</evidence>
<dbReference type="Pfam" id="PF05337">
    <property type="entry name" value="CSF-1"/>
    <property type="match status" value="1"/>
</dbReference>
<keyword evidence="1" id="KW-0812">Transmembrane</keyword>
<dbReference type="PANTHER" id="PTHR10058:SF0">
    <property type="entry name" value="MACROPHAGE COLONY-STIMULATING FACTOR 1"/>
    <property type="match status" value="1"/>
</dbReference>
<comment type="caution">
    <text evidence="2">The sequence shown here is derived from an EMBL/GenBank/DDBJ whole genome shotgun (WGS) entry which is preliminary data.</text>
</comment>
<dbReference type="EMBL" id="JBHFQA010000001">
    <property type="protein sequence ID" value="KAL2103670.1"/>
    <property type="molecule type" value="Genomic_DNA"/>
</dbReference>
<protein>
    <recommendedName>
        <fullName evidence="4">Colony stimulating factor 1b (macrophage)</fullName>
    </recommendedName>
</protein>
<dbReference type="Proteomes" id="UP001591681">
    <property type="component" value="Unassembled WGS sequence"/>
</dbReference>
<evidence type="ECO:0000256" key="1">
    <source>
        <dbReference type="SAM" id="Phobius"/>
    </source>
</evidence>
<dbReference type="PANTHER" id="PTHR10058">
    <property type="entry name" value="MACROPHAGE COLONY STIMULATING FACTOR"/>
    <property type="match status" value="1"/>
</dbReference>
<evidence type="ECO:0000313" key="2">
    <source>
        <dbReference type="EMBL" id="KAL2103670.1"/>
    </source>
</evidence>
<gene>
    <name evidence="2" type="ORF">ACEWY4_000538</name>
</gene>
<dbReference type="FunFam" id="1.20.1250.10:FF:000056">
    <property type="entry name" value="Colony-stimulating factor 1b (macrophage)"/>
    <property type="match status" value="1"/>
</dbReference>
<dbReference type="Gene3D" id="1.20.1250.10">
    <property type="match status" value="1"/>
</dbReference>
<evidence type="ECO:0008006" key="4">
    <source>
        <dbReference type="Google" id="ProtNLM"/>
    </source>
</evidence>
<keyword evidence="1" id="KW-1133">Transmembrane helix</keyword>
<dbReference type="InterPro" id="IPR009079">
    <property type="entry name" value="4_helix_cytokine-like_core"/>
</dbReference>
<organism evidence="2 3">
    <name type="scientific">Coilia grayii</name>
    <name type="common">Gray's grenadier anchovy</name>
    <dbReference type="NCBI Taxonomy" id="363190"/>
    <lineage>
        <taxon>Eukaryota</taxon>
        <taxon>Metazoa</taxon>
        <taxon>Chordata</taxon>
        <taxon>Craniata</taxon>
        <taxon>Vertebrata</taxon>
        <taxon>Euteleostomi</taxon>
        <taxon>Actinopterygii</taxon>
        <taxon>Neopterygii</taxon>
        <taxon>Teleostei</taxon>
        <taxon>Clupei</taxon>
        <taxon>Clupeiformes</taxon>
        <taxon>Clupeoidei</taxon>
        <taxon>Engraulidae</taxon>
        <taxon>Coilinae</taxon>
        <taxon>Coilia</taxon>
    </lineage>
</organism>
<dbReference type="InterPro" id="IPR008001">
    <property type="entry name" value="MCSF-1"/>
</dbReference>
<sequence>MSTVSSLLKWLMCVFQVKSVCVLVLLCVPFAMGGIRGPCRHSLTKEHLLHIKSLINNQLQSGCYITYTFIERGSLGKVCYVKAALPWTLELLSTHFHYVSSSENGKNVRALKALILNIYSQKCAPAINDVEEDPVAFERVYYGSPKEALLRMQEVLGLYLDIITQSTTAVDWNCEAEYAQQEPSWTPTSTLPGTGGPANGLLGRNTRNETTKELHTFYKLGFISVTACCGLLLPFTVCYFIKLKKLQNNLHQTQSMSHERFTPYQHSIELQDLSGLPQLHA</sequence>
<keyword evidence="3" id="KW-1185">Reference proteome</keyword>
<proteinExistence type="predicted"/>